<dbReference type="InterPro" id="IPR011766">
    <property type="entry name" value="TPP_enzyme_TPP-bd"/>
</dbReference>
<dbReference type="GO" id="GO:0000287">
    <property type="term" value="F:magnesium ion binding"/>
    <property type="evidence" value="ECO:0007669"/>
    <property type="project" value="InterPro"/>
</dbReference>
<evidence type="ECO:0000256" key="3">
    <source>
        <dbReference type="RuleBase" id="RU362132"/>
    </source>
</evidence>
<dbReference type="GO" id="GO:0030976">
    <property type="term" value="F:thiamine pyrophosphate binding"/>
    <property type="evidence" value="ECO:0007669"/>
    <property type="project" value="InterPro"/>
</dbReference>
<feature type="domain" description="Thiamine pyrophosphate enzyme TPP-binding" evidence="5">
    <location>
        <begin position="382"/>
        <end position="514"/>
    </location>
</feature>
<dbReference type="GO" id="GO:0005948">
    <property type="term" value="C:acetolactate synthase complex"/>
    <property type="evidence" value="ECO:0007669"/>
    <property type="project" value="TreeGrafter"/>
</dbReference>
<dbReference type="PANTHER" id="PTHR18968">
    <property type="entry name" value="THIAMINE PYROPHOSPHATE ENZYMES"/>
    <property type="match status" value="1"/>
</dbReference>
<evidence type="ECO:0000259" key="4">
    <source>
        <dbReference type="Pfam" id="PF00205"/>
    </source>
</evidence>
<feature type="domain" description="Thiamine pyrophosphate enzyme N-terminal TPP-binding" evidence="6">
    <location>
        <begin position="3"/>
        <end position="106"/>
    </location>
</feature>
<dbReference type="Gene3D" id="3.40.50.970">
    <property type="match status" value="2"/>
</dbReference>
<evidence type="ECO:0000256" key="2">
    <source>
        <dbReference type="ARBA" id="ARBA00023052"/>
    </source>
</evidence>
<dbReference type="RefSeq" id="WP_338177608.1">
    <property type="nucleotide sequence ID" value="NZ_JAEKNQ010000023.1"/>
</dbReference>
<dbReference type="Proteomes" id="UP000620075">
    <property type="component" value="Unassembled WGS sequence"/>
</dbReference>
<dbReference type="EMBL" id="JAEKNQ010000023">
    <property type="protein sequence ID" value="MBJ7602748.1"/>
    <property type="molecule type" value="Genomic_DNA"/>
</dbReference>
<dbReference type="GO" id="GO:0003984">
    <property type="term" value="F:acetolactate synthase activity"/>
    <property type="evidence" value="ECO:0007669"/>
    <property type="project" value="TreeGrafter"/>
</dbReference>
<dbReference type="SUPFAM" id="SSF52518">
    <property type="entry name" value="Thiamin diphosphate-binding fold (THDP-binding)"/>
    <property type="match status" value="2"/>
</dbReference>
<proteinExistence type="inferred from homology"/>
<dbReference type="CDD" id="cd07035">
    <property type="entry name" value="TPP_PYR_POX_like"/>
    <property type="match status" value="1"/>
</dbReference>
<comment type="similarity">
    <text evidence="1 3">Belongs to the TPP enzyme family.</text>
</comment>
<evidence type="ECO:0000259" key="6">
    <source>
        <dbReference type="Pfam" id="PF02776"/>
    </source>
</evidence>
<dbReference type="Gene3D" id="3.40.50.1220">
    <property type="entry name" value="TPP-binding domain"/>
    <property type="match status" value="1"/>
</dbReference>
<dbReference type="GO" id="GO:0009099">
    <property type="term" value="P:L-valine biosynthetic process"/>
    <property type="evidence" value="ECO:0007669"/>
    <property type="project" value="TreeGrafter"/>
</dbReference>
<evidence type="ECO:0000313" key="8">
    <source>
        <dbReference type="Proteomes" id="UP000620075"/>
    </source>
</evidence>
<dbReference type="SUPFAM" id="SSF52467">
    <property type="entry name" value="DHS-like NAD/FAD-binding domain"/>
    <property type="match status" value="1"/>
</dbReference>
<dbReference type="Pfam" id="PF00205">
    <property type="entry name" value="TPP_enzyme_M"/>
    <property type="match status" value="1"/>
</dbReference>
<evidence type="ECO:0000259" key="5">
    <source>
        <dbReference type="Pfam" id="PF02775"/>
    </source>
</evidence>
<dbReference type="InterPro" id="IPR012000">
    <property type="entry name" value="Thiamin_PyroP_enz_cen_dom"/>
</dbReference>
<reference evidence="7 8" key="1">
    <citation type="submission" date="2020-10" db="EMBL/GenBank/DDBJ databases">
        <title>Ca. Dormibacterota MAGs.</title>
        <authorList>
            <person name="Montgomery K."/>
        </authorList>
    </citation>
    <scope>NUCLEOTIDE SEQUENCE [LARGE SCALE GENOMIC DNA]</scope>
    <source>
        <strain evidence="7">SC8811_S16_3</strain>
    </source>
</reference>
<dbReference type="GO" id="GO:0009097">
    <property type="term" value="P:isoleucine biosynthetic process"/>
    <property type="evidence" value="ECO:0007669"/>
    <property type="project" value="TreeGrafter"/>
</dbReference>
<dbReference type="AlphaFoldDB" id="A0A934ND43"/>
<evidence type="ECO:0000313" key="7">
    <source>
        <dbReference type="EMBL" id="MBJ7602748.1"/>
    </source>
</evidence>
<dbReference type="InterPro" id="IPR029035">
    <property type="entry name" value="DHS-like_NAD/FAD-binding_dom"/>
</dbReference>
<dbReference type="PANTHER" id="PTHR18968:SF13">
    <property type="entry name" value="ACETOLACTATE SYNTHASE CATALYTIC SUBUNIT, MITOCHONDRIAL"/>
    <property type="match status" value="1"/>
</dbReference>
<comment type="caution">
    <text evidence="7">The sequence shown here is derived from an EMBL/GenBank/DDBJ whole genome shotgun (WGS) entry which is preliminary data.</text>
</comment>
<dbReference type="InterPro" id="IPR012001">
    <property type="entry name" value="Thiamin_PyroP_enz_TPP-bd_dom"/>
</dbReference>
<organism evidence="7 8">
    <name type="scientific">Candidatus Dormiibacter inghamiae</name>
    <dbReference type="NCBI Taxonomy" id="3127013"/>
    <lineage>
        <taxon>Bacteria</taxon>
        <taxon>Bacillati</taxon>
        <taxon>Candidatus Dormiibacterota</taxon>
        <taxon>Candidatus Dormibacteria</taxon>
        <taxon>Candidatus Dormibacterales</taxon>
        <taxon>Candidatus Dormibacteraceae</taxon>
        <taxon>Candidatus Dormiibacter</taxon>
    </lineage>
</organism>
<dbReference type="Pfam" id="PF02776">
    <property type="entry name" value="TPP_enzyme_N"/>
    <property type="match status" value="1"/>
</dbReference>
<dbReference type="Pfam" id="PF02775">
    <property type="entry name" value="TPP_enzyme_C"/>
    <property type="match status" value="1"/>
</dbReference>
<name>A0A934ND43_9BACT</name>
<evidence type="ECO:0000256" key="1">
    <source>
        <dbReference type="ARBA" id="ARBA00007812"/>
    </source>
</evidence>
<dbReference type="InterPro" id="IPR029061">
    <property type="entry name" value="THDP-binding"/>
</dbReference>
<keyword evidence="2 3" id="KW-0786">Thiamine pyrophosphate</keyword>
<accession>A0A934ND43</accession>
<gene>
    <name evidence="7" type="ORF">JF888_06080</name>
</gene>
<sequence>MPTVAELVGRTLTDLGVRQAFGLIGSGNFDLSNALTAGGARFVTARHETNAVMMADAYSRVTGEVGVVTLHPGCGLTNAITGVTEAAKSRTSLLVLAGDTAAAAVRSNFRIDQDSLAISVGALADRVFGPASVVQDICRAHRRASEDRRTVVASLPMDVQAAPVPGEYRVPARSPIPRPHPDPATVERVADVLCSGRRPLLIGGRGARGQRSALELLAERTGALLATTAVARGLFAGNPWSLDVSGGFSSPGAAELISAADVVVAFGAALNMWSTRHGRLLGDSATVVQVDLDVDAIGSHQPAHIGVIGDAAATATALCAALDRRSAEPSRQRTPELAERIRAARWAEVPYDDVSTVEAIDPRTLTVRLDEILPPERSLAVDSGHFMGWPSRYLSVPDEQGFIFSQAFQCVGLGLGTAIGLAVARPDRLTIAALGDGGALMALADLETVARLGLRMVVLIYNDQAYGAEVHHFGPDGKPLELVQFPDTDFAALGRAVGLAGVTVRAPADLEQVEDWLRRGTQGGLVIDAKVVPTLVADWLEEAFRGH</sequence>
<dbReference type="CDD" id="cd00568">
    <property type="entry name" value="TPP_enzymes"/>
    <property type="match status" value="1"/>
</dbReference>
<feature type="domain" description="Thiamine pyrophosphate enzyme central" evidence="4">
    <location>
        <begin position="186"/>
        <end position="318"/>
    </location>
</feature>
<dbReference type="InterPro" id="IPR045229">
    <property type="entry name" value="TPP_enz"/>
</dbReference>
<dbReference type="GO" id="GO:0050660">
    <property type="term" value="F:flavin adenine dinucleotide binding"/>
    <property type="evidence" value="ECO:0007669"/>
    <property type="project" value="TreeGrafter"/>
</dbReference>
<protein>
    <submittedName>
        <fullName evidence="7">Thiamine pyrophosphate-binding protein</fullName>
    </submittedName>
</protein>